<dbReference type="InterPro" id="IPR016181">
    <property type="entry name" value="Acyl_CoA_acyltransferase"/>
</dbReference>
<dbReference type="Proteomes" id="UP000482960">
    <property type="component" value="Unassembled WGS sequence"/>
</dbReference>
<accession>A0A6V8L547</accession>
<comment type="caution">
    <text evidence="1">The sequence shown here is derived from an EMBL/GenBank/DDBJ whole genome shotgun (WGS) entry which is preliminary data.</text>
</comment>
<dbReference type="SUPFAM" id="SSF55729">
    <property type="entry name" value="Acyl-CoA N-acyltransferases (Nat)"/>
    <property type="match status" value="1"/>
</dbReference>
<reference evidence="1 2" key="2">
    <citation type="submission" date="2020-03" db="EMBL/GenBank/DDBJ databases">
        <authorList>
            <person name="Ichikawa N."/>
            <person name="Kimura A."/>
            <person name="Kitahashi Y."/>
            <person name="Uohara A."/>
        </authorList>
    </citation>
    <scope>NUCLEOTIDE SEQUENCE [LARGE SCALE GENOMIC DNA]</scope>
    <source>
        <strain evidence="1 2">NBRC 108638</strain>
    </source>
</reference>
<evidence type="ECO:0000313" key="2">
    <source>
        <dbReference type="Proteomes" id="UP000482960"/>
    </source>
</evidence>
<dbReference type="Gene3D" id="3.40.630.30">
    <property type="match status" value="1"/>
</dbReference>
<dbReference type="RefSeq" id="WP_173079271.1">
    <property type="nucleotide sequence ID" value="NZ_BAABJB010000013.1"/>
</dbReference>
<keyword evidence="2" id="KW-1185">Reference proteome</keyword>
<reference evidence="1 2" key="1">
    <citation type="submission" date="2020-03" db="EMBL/GenBank/DDBJ databases">
        <title>Whole genome shotgun sequence of Phytohabitans rumicis NBRC 108638.</title>
        <authorList>
            <person name="Komaki H."/>
            <person name="Tamura T."/>
        </authorList>
    </citation>
    <scope>NUCLEOTIDE SEQUENCE [LARGE SCALE GENOMIC DNA]</scope>
    <source>
        <strain evidence="1 2">NBRC 108638</strain>
    </source>
</reference>
<evidence type="ECO:0008006" key="3">
    <source>
        <dbReference type="Google" id="ProtNLM"/>
    </source>
</evidence>
<protein>
    <recommendedName>
        <fullName evidence="3">N-acetyltransferase domain-containing protein</fullName>
    </recommendedName>
</protein>
<dbReference type="PANTHER" id="PTHR41700">
    <property type="entry name" value="GCN5-RELATED N-ACETYLTRANSFERASE"/>
    <property type="match status" value="1"/>
</dbReference>
<sequence>MSALVDEAWVVAGGVAERLGVRITELSDVPSQHAAAELLRQVWGADSADQLVNAGLMRAFGHSGNYVVGAYRGDDLIGAAVAFLGADHLHSHIAGVQPGGQGSGVGYAMKLHQRAWALDRNIDAVCWTYDPLVRRNAYFNLHKLGATATAYLPDFYGLMDDGINTGDVSDRVYVRWALTSPAVVAAAEGHGVAVDPAGGTVVLGRSDGGAPVPAAAGGRRLLIAVPADVEALRRTDPDLTGRWRYAVRAAMIEALDRGYRIAGITKDGWYVLEAHL</sequence>
<organism evidence="1 2">
    <name type="scientific">Phytohabitans rumicis</name>
    <dbReference type="NCBI Taxonomy" id="1076125"/>
    <lineage>
        <taxon>Bacteria</taxon>
        <taxon>Bacillati</taxon>
        <taxon>Actinomycetota</taxon>
        <taxon>Actinomycetes</taxon>
        <taxon>Micromonosporales</taxon>
        <taxon>Micromonosporaceae</taxon>
    </lineage>
</organism>
<dbReference type="PANTHER" id="PTHR41700:SF1">
    <property type="entry name" value="N-ACETYLTRANSFERASE DOMAIN-CONTAINING PROTEIN"/>
    <property type="match status" value="1"/>
</dbReference>
<gene>
    <name evidence="1" type="ORF">Prum_060340</name>
</gene>
<proteinExistence type="predicted"/>
<dbReference type="AlphaFoldDB" id="A0A6V8L547"/>
<dbReference type="EMBL" id="BLPG01000001">
    <property type="protein sequence ID" value="GFJ92392.1"/>
    <property type="molecule type" value="Genomic_DNA"/>
</dbReference>
<dbReference type="InterPro" id="IPR038764">
    <property type="entry name" value="GNAT_N_AcTrfase_prd"/>
</dbReference>
<evidence type="ECO:0000313" key="1">
    <source>
        <dbReference type="EMBL" id="GFJ92392.1"/>
    </source>
</evidence>
<name>A0A6V8L547_9ACTN</name>